<feature type="transmembrane region" description="Helical" evidence="1">
    <location>
        <begin position="144"/>
        <end position="160"/>
    </location>
</feature>
<organism evidence="4 5">
    <name type="scientific">Seleniivibrio woodruffii</name>
    <dbReference type="NCBI Taxonomy" id="1078050"/>
    <lineage>
        <taxon>Bacteria</taxon>
        <taxon>Pseudomonadati</taxon>
        <taxon>Deferribacterota</taxon>
        <taxon>Deferribacteres</taxon>
        <taxon>Deferribacterales</taxon>
        <taxon>Geovibrionaceae</taxon>
        <taxon>Seleniivibrio</taxon>
    </lineage>
</organism>
<feature type="transmembrane region" description="Helical" evidence="1">
    <location>
        <begin position="345"/>
        <end position="366"/>
    </location>
</feature>
<keyword evidence="1" id="KW-0472">Membrane</keyword>
<proteinExistence type="predicted"/>
<name>A0A4R1KBW9_9BACT</name>
<feature type="transmembrane region" description="Helical" evidence="1">
    <location>
        <begin position="314"/>
        <end position="331"/>
    </location>
</feature>
<feature type="domain" description="Acyltransferase 3" evidence="2">
    <location>
        <begin position="8"/>
        <end position="325"/>
    </location>
</feature>
<evidence type="ECO:0000313" key="4">
    <source>
        <dbReference type="EMBL" id="TCK62026.1"/>
    </source>
</evidence>
<dbReference type="RefSeq" id="WP_132871767.1">
    <property type="nucleotide sequence ID" value="NZ_JAJUHT010000002.1"/>
</dbReference>
<dbReference type="Pfam" id="PF19040">
    <property type="entry name" value="SGNH"/>
    <property type="match status" value="1"/>
</dbReference>
<accession>A0A4R1KBW9</accession>
<feature type="transmembrane region" description="Helical" evidence="1">
    <location>
        <begin position="36"/>
        <end position="53"/>
    </location>
</feature>
<gene>
    <name evidence="4" type="ORF">C8D98_0535</name>
</gene>
<feature type="domain" description="SGNH" evidence="3">
    <location>
        <begin position="394"/>
        <end position="640"/>
    </location>
</feature>
<dbReference type="Pfam" id="PF01757">
    <property type="entry name" value="Acyl_transf_3"/>
    <property type="match status" value="1"/>
</dbReference>
<keyword evidence="5" id="KW-1185">Reference proteome</keyword>
<keyword evidence="1" id="KW-1133">Transmembrane helix</keyword>
<dbReference type="GO" id="GO:0009103">
    <property type="term" value="P:lipopolysaccharide biosynthetic process"/>
    <property type="evidence" value="ECO:0007669"/>
    <property type="project" value="TreeGrafter"/>
</dbReference>
<evidence type="ECO:0000313" key="5">
    <source>
        <dbReference type="Proteomes" id="UP000294614"/>
    </source>
</evidence>
<evidence type="ECO:0000259" key="3">
    <source>
        <dbReference type="Pfam" id="PF19040"/>
    </source>
</evidence>
<feature type="transmembrane region" description="Helical" evidence="1">
    <location>
        <begin position="274"/>
        <end position="294"/>
    </location>
</feature>
<protein>
    <submittedName>
        <fullName evidence="4">Peptidoglycan/LPS O-acetylase OafA/YrhL</fullName>
    </submittedName>
</protein>
<sequence>MSLKYRSDIDGLRTLAVMPVIFYHAGMTLFSGGYVGVDIFFVISGYLITSIIVKELDAGNFTISNFYVRRVKRIFPALYFLLAFTFILSFFSLMPSHFESFGKSIVSTVLFSSNILFWRESGYFDTQAETKPLLHTWSLGVEEQFYIFFPVMLMLIARYGSKKYVRYALALFIASFILCIWGTKTHPEAAFYLIPFRTWELMLGALIALKFFPRTEKPLYTNIMSIAGIALLSISIFTFETDTPFPGYAALLPCVGTALIIMSQGSVINNILSLRPVVWVGLLSYSLYLWHWPLFALRNYWESIHIPEFWKSDAFLIFLTFAFASFSYYIVEKPLRVKKIENKKVFFRATYAVMALGCILGGYVALHKGLPDRIPPQAAAYAKTEKSAFETPECFSKDASKLTLNGLCIMGDKTKAPSFILWGDSHALVLADGFDAYGKEKGISGILAAKAACAPLQGVTRTTKPATFRCIEYNDRVLELIQQSPVKNVLINARWQDASVGSAPHFFIKDGETVKSSPEENPKVFERGLERTMQKLAGKNVYFVMDSPDFPYDIPRELAKLTVLQKYLPSLAEDSNVGIKKDEYEESNEKVREIVANLSEHYKFSIIELADGLCPEGECIGEKDGKALYMDDNHLSRAGSVEAVRGIGTLISKMASQ</sequence>
<feature type="transmembrane region" description="Helical" evidence="1">
    <location>
        <begin position="74"/>
        <end position="94"/>
    </location>
</feature>
<dbReference type="OrthoDB" id="9814807at2"/>
<dbReference type="GO" id="GO:0016020">
    <property type="term" value="C:membrane"/>
    <property type="evidence" value="ECO:0007669"/>
    <property type="project" value="TreeGrafter"/>
</dbReference>
<feature type="transmembrane region" description="Helical" evidence="1">
    <location>
        <begin position="189"/>
        <end position="212"/>
    </location>
</feature>
<dbReference type="EMBL" id="SMGG01000003">
    <property type="protein sequence ID" value="TCK62026.1"/>
    <property type="molecule type" value="Genomic_DNA"/>
</dbReference>
<reference evidence="4 5" key="1">
    <citation type="submission" date="2019-03" db="EMBL/GenBank/DDBJ databases">
        <title>Genomic Encyclopedia of Type Strains, Phase IV (KMG-IV): sequencing the most valuable type-strain genomes for metagenomic binning, comparative biology and taxonomic classification.</title>
        <authorList>
            <person name="Goeker M."/>
        </authorList>
    </citation>
    <scope>NUCLEOTIDE SEQUENCE [LARGE SCALE GENOMIC DNA]</scope>
    <source>
        <strain evidence="4 5">DSM 24984</strain>
    </source>
</reference>
<dbReference type="PANTHER" id="PTHR23028:SF53">
    <property type="entry name" value="ACYL_TRANSF_3 DOMAIN-CONTAINING PROTEIN"/>
    <property type="match status" value="1"/>
</dbReference>
<dbReference type="InterPro" id="IPR050879">
    <property type="entry name" value="Acyltransferase_3"/>
</dbReference>
<dbReference type="InterPro" id="IPR002656">
    <property type="entry name" value="Acyl_transf_3_dom"/>
</dbReference>
<dbReference type="GO" id="GO:0016747">
    <property type="term" value="F:acyltransferase activity, transferring groups other than amino-acyl groups"/>
    <property type="evidence" value="ECO:0007669"/>
    <property type="project" value="InterPro"/>
</dbReference>
<evidence type="ECO:0000259" key="2">
    <source>
        <dbReference type="Pfam" id="PF01757"/>
    </source>
</evidence>
<evidence type="ECO:0000256" key="1">
    <source>
        <dbReference type="SAM" id="Phobius"/>
    </source>
</evidence>
<feature type="transmembrane region" description="Helical" evidence="1">
    <location>
        <begin position="245"/>
        <end position="262"/>
    </location>
</feature>
<dbReference type="InterPro" id="IPR043968">
    <property type="entry name" value="SGNH"/>
</dbReference>
<dbReference type="AlphaFoldDB" id="A0A4R1KBW9"/>
<dbReference type="Proteomes" id="UP000294614">
    <property type="component" value="Unassembled WGS sequence"/>
</dbReference>
<keyword evidence="1" id="KW-0812">Transmembrane</keyword>
<feature type="transmembrane region" description="Helical" evidence="1">
    <location>
        <begin position="219"/>
        <end position="239"/>
    </location>
</feature>
<feature type="transmembrane region" description="Helical" evidence="1">
    <location>
        <begin position="167"/>
        <end position="183"/>
    </location>
</feature>
<dbReference type="PANTHER" id="PTHR23028">
    <property type="entry name" value="ACETYLTRANSFERASE"/>
    <property type="match status" value="1"/>
</dbReference>
<comment type="caution">
    <text evidence="4">The sequence shown here is derived from an EMBL/GenBank/DDBJ whole genome shotgun (WGS) entry which is preliminary data.</text>
</comment>